<dbReference type="GO" id="GO:0016787">
    <property type="term" value="F:hydrolase activity"/>
    <property type="evidence" value="ECO:0007669"/>
    <property type="project" value="UniProtKB-KW"/>
</dbReference>
<proteinExistence type="predicted"/>
<evidence type="ECO:0000259" key="6">
    <source>
        <dbReference type="PROSITE" id="PS51194"/>
    </source>
</evidence>
<keyword evidence="1" id="KW-0547">Nucleotide-binding</keyword>
<dbReference type="Proteomes" id="UP000010366">
    <property type="component" value="Plasmid pCHA6605.01"/>
</dbReference>
<dbReference type="Gene3D" id="3.40.50.300">
    <property type="entry name" value="P-loop containing nucleotide triphosphate hydrolases"/>
    <property type="match status" value="1"/>
</dbReference>
<dbReference type="CDD" id="cd18793">
    <property type="entry name" value="SF2_C_SNF"/>
    <property type="match status" value="1"/>
</dbReference>
<dbReference type="HOGENOM" id="CLU_009866_1_0_3"/>
<dbReference type="Gene3D" id="3.40.50.10810">
    <property type="entry name" value="Tandem AAA-ATPase domain"/>
    <property type="match status" value="1"/>
</dbReference>
<dbReference type="eggNOG" id="COG0553">
    <property type="taxonomic scope" value="Bacteria"/>
</dbReference>
<feature type="domain" description="Helicase C-terminal" evidence="6">
    <location>
        <begin position="465"/>
        <end position="632"/>
    </location>
</feature>
<protein>
    <submittedName>
        <fullName evidence="7">DNA/RNA helicase, superfamily II, SNF2 family</fullName>
    </submittedName>
</protein>
<dbReference type="OrthoDB" id="9814088at2"/>
<dbReference type="InterPro" id="IPR038718">
    <property type="entry name" value="SNF2-like_sf"/>
</dbReference>
<keyword evidence="2" id="KW-0378">Hydrolase</keyword>
<dbReference type="InterPro" id="IPR000330">
    <property type="entry name" value="SNF2_N"/>
</dbReference>
<dbReference type="CDD" id="cd18011">
    <property type="entry name" value="DEXDc_RapA"/>
    <property type="match status" value="1"/>
</dbReference>
<reference evidence="7 8" key="1">
    <citation type="submission" date="2012-05" db="EMBL/GenBank/DDBJ databases">
        <title>Noncontiguous Finished plasmid 1 of genome of Chamaesiphon sp. PCC 6605.</title>
        <authorList>
            <consortium name="US DOE Joint Genome Institute"/>
            <person name="Gugger M."/>
            <person name="Coursin T."/>
            <person name="Rippka R."/>
            <person name="Tandeau De Marsac N."/>
            <person name="Huntemann M."/>
            <person name="Wei C.-L."/>
            <person name="Han J."/>
            <person name="Detter J.C."/>
            <person name="Han C."/>
            <person name="Tapia R."/>
            <person name="Chen A."/>
            <person name="Kyrpides N."/>
            <person name="Mavromatis K."/>
            <person name="Markowitz V."/>
            <person name="Szeto E."/>
            <person name="Ivanova N."/>
            <person name="Pagani I."/>
            <person name="Pati A."/>
            <person name="Goodwin L."/>
            <person name="Nordberg H.P."/>
            <person name="Cantor M.N."/>
            <person name="Hua S.X."/>
            <person name="Woyke T."/>
            <person name="Kerfeld C.A."/>
        </authorList>
    </citation>
    <scope>NUCLEOTIDE SEQUENCE [LARGE SCALE GENOMIC DNA]</scope>
    <source>
        <strain evidence="8">ATCC 27169 / PCC 6605</strain>
        <plasmid evidence="8">Plasmid pCHA6605.01</plasmid>
    </source>
</reference>
<geneLocation type="plasmid" evidence="7 8">
    <name>pCHA6605.01</name>
</geneLocation>
<feature type="domain" description="Helicase ATP-binding" evidence="5">
    <location>
        <begin position="114"/>
        <end position="290"/>
    </location>
</feature>
<dbReference type="SMART" id="SM00487">
    <property type="entry name" value="DEXDc"/>
    <property type="match status" value="1"/>
</dbReference>
<evidence type="ECO:0000256" key="2">
    <source>
        <dbReference type="ARBA" id="ARBA00022801"/>
    </source>
</evidence>
<dbReference type="SUPFAM" id="SSF52540">
    <property type="entry name" value="P-loop containing nucleoside triphosphate hydrolases"/>
    <property type="match status" value="1"/>
</dbReference>
<dbReference type="InterPro" id="IPR057342">
    <property type="entry name" value="DEXDc_RapA"/>
</dbReference>
<dbReference type="AlphaFoldDB" id="K9UPW4"/>
<keyword evidence="7" id="KW-0614">Plasmid</keyword>
<sequence>MTISTSLPSSASIVSCRDRLWVVMPQANSELMQLRPIGGSEDQICAVYQLLKELDPITSAEFPLPNPDTIGDRTSFQLLLDAARLNLRAGASPFRCLGKLSVYPRPYQLVPLLMALRLPTVRMLIADDVGIGKTVEAGLIARELLDRQEIHRTVVLCPPQLCQQWQKELKQKFQIDAVVVRSSTAAKLERGLPSGKHIFEYYPHIIVSLDYVKSDRHRVSFMAHCPDFVIVDEAHTCSNSSADGSAQQQRYRLIEEIARQEKRHLVLLSATPHSGIETGFLSLISLLKPEFGKIDLSNFALSERAELAKYFVQRRRGDIKQWLGAETPFPDRDSTEVSYQLSKPYQQLYSEVYDFARNLVKTTDGLSKAKQQGRYWSALAILRCVMSSPAAAIATLGKQIENRTLAGIEEIDDELMSTYIYDRTEQEQCSDATPPIEMQAQEGERRKLRQFLKDAGAISPKDDRKLQTTIAWVKARLDEGLNPIVWCRYLATAKYVSEQLTQELTKKKSSQVRIIAITGEQSEDEREERLAELATYPQRVMVATDCLSEGVNLQNHFQAAIHYDLPWNPNRLEQREGRIDRYGQAAPVVKTCLLYGSDNKIDLAVLDVLIRKAVSIRKTLGITVPLPIDSSTIQTAIFKSLFEQPSSVQQLSLDLFQAGSPVAEVHSRWDKAVDREKQSRTKFAQQSIKPGEIDTELQAANRILGSSEDVERFVRTACERLGNSLKREKKYWVMATPPQCLKSIVEKIVGDKPLQMTFQSSPIDGVEYIGRNHPIVERLASFLLEETLTDKQNPTAARCGYVITDRVKVRTNLLLLRLRHLIGDLDAGGISTPPLMAEECIVAGFTGAPSNPQWLSPEAALELLQSAEATANATDGQKQREVKDLLDRYPELSPDLEILARERAEELGDTYARIRAITKGKRSIVHPQMPMDLLGLLILTPG</sequence>
<name>K9UPW4_CHAP6</name>
<accession>K9UPW4</accession>
<evidence type="ECO:0000256" key="4">
    <source>
        <dbReference type="ARBA" id="ARBA00022840"/>
    </source>
</evidence>
<keyword evidence="4" id="KW-0067">ATP-binding</keyword>
<dbReference type="SMART" id="SM00490">
    <property type="entry name" value="HELICc"/>
    <property type="match status" value="1"/>
</dbReference>
<dbReference type="InterPro" id="IPR049730">
    <property type="entry name" value="SNF2/RAD54-like_C"/>
</dbReference>
<keyword evidence="8" id="KW-1185">Reference proteome</keyword>
<evidence type="ECO:0000313" key="7">
    <source>
        <dbReference type="EMBL" id="AFY96840.1"/>
    </source>
</evidence>
<dbReference type="PROSITE" id="PS51192">
    <property type="entry name" value="HELICASE_ATP_BIND_1"/>
    <property type="match status" value="1"/>
</dbReference>
<dbReference type="InterPro" id="IPR027417">
    <property type="entry name" value="P-loop_NTPase"/>
</dbReference>
<gene>
    <name evidence="7" type="ORF">Cha6605_5995</name>
</gene>
<evidence type="ECO:0000313" key="8">
    <source>
        <dbReference type="Proteomes" id="UP000010366"/>
    </source>
</evidence>
<dbReference type="KEGG" id="cmp:Cha6605_5995"/>
<dbReference type="InterPro" id="IPR001650">
    <property type="entry name" value="Helicase_C-like"/>
</dbReference>
<organism evidence="7 8">
    <name type="scientific">Chamaesiphon minutus (strain ATCC 27169 / PCC 6605)</name>
    <dbReference type="NCBI Taxonomy" id="1173020"/>
    <lineage>
        <taxon>Bacteria</taxon>
        <taxon>Bacillati</taxon>
        <taxon>Cyanobacteriota</taxon>
        <taxon>Cyanophyceae</taxon>
        <taxon>Gomontiellales</taxon>
        <taxon>Chamaesiphonaceae</taxon>
        <taxon>Chamaesiphon</taxon>
    </lineage>
</organism>
<dbReference type="Pfam" id="PF00176">
    <property type="entry name" value="SNF2-rel_dom"/>
    <property type="match status" value="1"/>
</dbReference>
<dbReference type="EMBL" id="CP003601">
    <property type="protein sequence ID" value="AFY96840.1"/>
    <property type="molecule type" value="Genomic_DNA"/>
</dbReference>
<dbReference type="PANTHER" id="PTHR45766:SF6">
    <property type="entry name" value="SWI_SNF-RELATED MATRIX-ASSOCIATED ACTIN-DEPENDENT REGULATOR OF CHROMATIN SUBFAMILY A-LIKE PROTEIN 1"/>
    <property type="match status" value="1"/>
</dbReference>
<dbReference type="GO" id="GO:0004386">
    <property type="term" value="F:helicase activity"/>
    <property type="evidence" value="ECO:0007669"/>
    <property type="project" value="UniProtKB-KW"/>
</dbReference>
<evidence type="ECO:0000259" key="5">
    <source>
        <dbReference type="PROSITE" id="PS51192"/>
    </source>
</evidence>
<keyword evidence="3 7" id="KW-0347">Helicase</keyword>
<dbReference type="PATRIC" id="fig|1173020.3.peg.6890"/>
<dbReference type="PANTHER" id="PTHR45766">
    <property type="entry name" value="DNA ANNEALING HELICASE AND ENDONUCLEASE ZRANB3 FAMILY MEMBER"/>
    <property type="match status" value="1"/>
</dbReference>
<dbReference type="InterPro" id="IPR014001">
    <property type="entry name" value="Helicase_ATP-bd"/>
</dbReference>
<dbReference type="Pfam" id="PF00271">
    <property type="entry name" value="Helicase_C"/>
    <property type="match status" value="1"/>
</dbReference>
<evidence type="ECO:0000256" key="1">
    <source>
        <dbReference type="ARBA" id="ARBA00022741"/>
    </source>
</evidence>
<dbReference type="GO" id="GO:0005524">
    <property type="term" value="F:ATP binding"/>
    <property type="evidence" value="ECO:0007669"/>
    <property type="project" value="UniProtKB-KW"/>
</dbReference>
<evidence type="ECO:0000256" key="3">
    <source>
        <dbReference type="ARBA" id="ARBA00022806"/>
    </source>
</evidence>
<dbReference type="PROSITE" id="PS51194">
    <property type="entry name" value="HELICASE_CTER"/>
    <property type="match status" value="1"/>
</dbReference>
<dbReference type="RefSeq" id="WP_015328731.1">
    <property type="nucleotide sequence ID" value="NC_020053.1"/>
</dbReference>